<evidence type="ECO:0000313" key="3">
    <source>
        <dbReference type="EMBL" id="TDE14287.1"/>
    </source>
</evidence>
<dbReference type="GO" id="GO:0015833">
    <property type="term" value="P:peptide transport"/>
    <property type="evidence" value="ECO:0007669"/>
    <property type="project" value="TreeGrafter"/>
</dbReference>
<proteinExistence type="predicted"/>
<dbReference type="InterPro" id="IPR039424">
    <property type="entry name" value="SBP_5"/>
</dbReference>
<dbReference type="InterPro" id="IPR000914">
    <property type="entry name" value="SBP_5_dom"/>
</dbReference>
<dbReference type="Gene3D" id="3.40.190.10">
    <property type="entry name" value="Periplasmic binding protein-like II"/>
    <property type="match status" value="1"/>
</dbReference>
<evidence type="ECO:0000313" key="4">
    <source>
        <dbReference type="Proteomes" id="UP000294739"/>
    </source>
</evidence>
<evidence type="ECO:0000256" key="1">
    <source>
        <dbReference type="SAM" id="SignalP"/>
    </source>
</evidence>
<feature type="chain" id="PRO_5020186084" evidence="1">
    <location>
        <begin position="44"/>
        <end position="528"/>
    </location>
</feature>
<reference evidence="3 4" key="1">
    <citation type="submission" date="2019-03" db="EMBL/GenBank/DDBJ databases">
        <title>Draft genome sequences of novel Actinobacteria.</title>
        <authorList>
            <person name="Sahin N."/>
            <person name="Ay H."/>
            <person name="Saygin H."/>
        </authorList>
    </citation>
    <scope>NUCLEOTIDE SEQUENCE [LARGE SCALE GENOMIC DNA]</scope>
    <source>
        <strain evidence="3 4">5K138</strain>
    </source>
</reference>
<accession>A0A4R5DLI0</accession>
<gene>
    <name evidence="3" type="ORF">E1269_03790</name>
</gene>
<dbReference type="CDD" id="cd00995">
    <property type="entry name" value="PBP2_NikA_DppA_OppA_like"/>
    <property type="match status" value="1"/>
</dbReference>
<dbReference type="AlphaFoldDB" id="A0A4R5DLI0"/>
<dbReference type="EMBL" id="SMKZ01000003">
    <property type="protein sequence ID" value="TDE14287.1"/>
    <property type="molecule type" value="Genomic_DNA"/>
</dbReference>
<dbReference type="InParanoid" id="A0A4R5DLI0"/>
<feature type="domain" description="Solute-binding protein family 5" evidence="2">
    <location>
        <begin position="107"/>
        <end position="430"/>
    </location>
</feature>
<name>A0A4R5DLI0_9ACTN</name>
<organism evidence="3 4">
    <name type="scientific">Jiangella asiatica</name>
    <dbReference type="NCBI Taxonomy" id="2530372"/>
    <lineage>
        <taxon>Bacteria</taxon>
        <taxon>Bacillati</taxon>
        <taxon>Actinomycetota</taxon>
        <taxon>Actinomycetes</taxon>
        <taxon>Jiangellales</taxon>
        <taxon>Jiangellaceae</taxon>
        <taxon>Jiangella</taxon>
    </lineage>
</organism>
<dbReference type="OrthoDB" id="9796817at2"/>
<keyword evidence="1" id="KW-0732">Signal</keyword>
<feature type="signal peptide" evidence="1">
    <location>
        <begin position="1"/>
        <end position="43"/>
    </location>
</feature>
<dbReference type="GO" id="GO:1904680">
    <property type="term" value="F:peptide transmembrane transporter activity"/>
    <property type="evidence" value="ECO:0007669"/>
    <property type="project" value="TreeGrafter"/>
</dbReference>
<dbReference type="Pfam" id="PF00496">
    <property type="entry name" value="SBP_bac_5"/>
    <property type="match status" value="1"/>
</dbReference>
<protein>
    <submittedName>
        <fullName evidence="3">ABC transporter substrate-binding protein</fullName>
    </submittedName>
</protein>
<dbReference type="Gene3D" id="3.10.105.10">
    <property type="entry name" value="Dipeptide-binding Protein, Domain 3"/>
    <property type="match status" value="1"/>
</dbReference>
<dbReference type="PANTHER" id="PTHR30290">
    <property type="entry name" value="PERIPLASMIC BINDING COMPONENT OF ABC TRANSPORTER"/>
    <property type="match status" value="1"/>
</dbReference>
<keyword evidence="4" id="KW-1185">Reference proteome</keyword>
<evidence type="ECO:0000259" key="2">
    <source>
        <dbReference type="Pfam" id="PF00496"/>
    </source>
</evidence>
<dbReference type="SUPFAM" id="SSF53850">
    <property type="entry name" value="Periplasmic binding protein-like II"/>
    <property type="match status" value="1"/>
</dbReference>
<sequence>MSELTEHRSHRRRVRRTGRTRPVRRTAIGIAAAVLVLASGSCAGSDSAGELQGGSAGGGTQSSSLVVAYREPLNYDWINSGTTVGSGGPLMLNVVEPLLERMEDGSFEPLLAESYEVSADGREYVFTLRDGVLFHDGSELTADDVVYSLEFTKAGNTIAATPLEVVDAIEKIDESTVKVTLSTPSNVFLLSMARLSGMIFPEGSGDQIETDPVGTGPYDFAEWRQGIETRLERFDDYWGEAPSFENVTWRFLADDNAAVNAVLAGDIDVIADLQSFELLERVEGDAGLRIVESPSEATSLLWLNANDPVLADQRVRAAIAHAIDRQEIIDGVMAGWSEPQCVFVDPVSDLIENESCPYQYDPARATELLDEAGVQDLELELKYDDRTVNRLFAEVLGAQLAEVGITLVPRAMDRATWFEDVREHGNYQLAPGLLQATATLDGEVACPHHWTNDCPPDELLALVDESDATTDRSQMVELRRQALDMHAEWAHWITIARTPGIAVVRADLRGVKPYRSWVEFDLRGLGWE</sequence>
<comment type="caution">
    <text evidence="3">The sequence shown here is derived from an EMBL/GenBank/DDBJ whole genome shotgun (WGS) entry which is preliminary data.</text>
</comment>
<dbReference type="Proteomes" id="UP000294739">
    <property type="component" value="Unassembled WGS sequence"/>
</dbReference>